<keyword evidence="3" id="KW-1185">Reference proteome</keyword>
<reference evidence="2 3" key="1">
    <citation type="submission" date="2020-03" db="EMBL/GenBank/DDBJ databases">
        <title>Leucobacter sp. nov., isolated from beetles.</title>
        <authorList>
            <person name="Hyun D.-W."/>
            <person name="Bae J.-W."/>
        </authorList>
    </citation>
    <scope>NUCLEOTIDE SEQUENCE [LARGE SCALE GENOMIC DNA]</scope>
    <source>
        <strain evidence="2 3">HDW9A</strain>
    </source>
</reference>
<proteinExistence type="predicted"/>
<organism evidence="2 3">
    <name type="scientific">Leucobacter coleopterorum</name>
    <dbReference type="NCBI Taxonomy" id="2714933"/>
    <lineage>
        <taxon>Bacteria</taxon>
        <taxon>Bacillati</taxon>
        <taxon>Actinomycetota</taxon>
        <taxon>Actinomycetes</taxon>
        <taxon>Micrococcales</taxon>
        <taxon>Microbacteriaceae</taxon>
        <taxon>Leucobacter</taxon>
    </lineage>
</organism>
<name>A0ABX6K0F6_9MICO</name>
<evidence type="ECO:0000313" key="3">
    <source>
        <dbReference type="Proteomes" id="UP000503441"/>
    </source>
</evidence>
<dbReference type="Proteomes" id="UP000503441">
    <property type="component" value="Chromosome"/>
</dbReference>
<accession>A0ABX6K0F6</accession>
<evidence type="ECO:0000313" key="2">
    <source>
        <dbReference type="EMBL" id="QIM18569.1"/>
    </source>
</evidence>
<dbReference type="EMBL" id="CP049933">
    <property type="protein sequence ID" value="QIM18569.1"/>
    <property type="molecule type" value="Genomic_DNA"/>
</dbReference>
<dbReference type="RefSeq" id="WP_166330280.1">
    <property type="nucleotide sequence ID" value="NZ_CP049933.1"/>
</dbReference>
<gene>
    <name evidence="2" type="ORF">G7066_07955</name>
</gene>
<sequence length="69" mass="7138">MGVGVGPVWAEEAPDQAVPDQVVPVADEPWFSEKLSVEGHEALPDEVTQGETPGVAARMGDLVSGGELP</sequence>
<feature type="region of interest" description="Disordered" evidence="1">
    <location>
        <begin position="44"/>
        <end position="69"/>
    </location>
</feature>
<evidence type="ECO:0000256" key="1">
    <source>
        <dbReference type="SAM" id="MobiDB-lite"/>
    </source>
</evidence>
<protein>
    <submittedName>
        <fullName evidence="2">Uncharacterized protein</fullName>
    </submittedName>
</protein>